<feature type="transmembrane region" description="Helical" evidence="1">
    <location>
        <begin position="238"/>
        <end position="260"/>
    </location>
</feature>
<feature type="transmembrane region" description="Helical" evidence="1">
    <location>
        <begin position="280"/>
        <end position="300"/>
    </location>
</feature>
<keyword evidence="1" id="KW-0812">Transmembrane</keyword>
<accession>A0A1H5SIA7</accession>
<name>A0A1H5SIA7_9BACT</name>
<protein>
    <recommendedName>
        <fullName evidence="4">4-amino-4-deoxy-L-arabinose transferase</fullName>
    </recommendedName>
</protein>
<evidence type="ECO:0000313" key="2">
    <source>
        <dbReference type="EMBL" id="SEF50180.1"/>
    </source>
</evidence>
<dbReference type="RefSeq" id="WP_103931179.1">
    <property type="nucleotide sequence ID" value="NZ_FNVA01000001.1"/>
</dbReference>
<dbReference type="Proteomes" id="UP000236728">
    <property type="component" value="Unassembled WGS sequence"/>
</dbReference>
<feature type="transmembrane region" description="Helical" evidence="1">
    <location>
        <begin position="31"/>
        <end position="51"/>
    </location>
</feature>
<evidence type="ECO:0008006" key="4">
    <source>
        <dbReference type="Google" id="ProtNLM"/>
    </source>
</evidence>
<sequence length="542" mass="58771">MAVLLAATPALQPRSRNSRPPQQARWSATRWSLLITALTLLSFGVAGWHPYAEDGGMYLTRVLLRLNPTLYPRCLPFIVEPLRTSLFEPLLAGMVHLHIALPWAMILLQLAALALTLTAALALMRRITEDLQAQLAGIALLAAWTTVPVAGTSLLLFDPYLTARTLCAPFTLFAAAFAMDSWGPSRVHSRRPPRGGTRSAIACAASLLLGFAFHPLMATYGTGLVVMLRLARTHRATLWMAVASCAALLIAAAMQLASAPSSAAVLAADTSRYYWFLSRWQWFELLGIIGPAIILLAFATQRLANFKPGTRLLARAALGLLASGVLVALCCGQEHFAAHPIARLQPLRVLWSVYALLPLLLGASLASRARVLASKQRSQTVRSALRFMPTGVIATTALIFLLAQCGSFPASPHIELPGRTNSNPWVQAFVWSRDHTANTALFALDARYVNRDGEDAQNFRAISLRSSLPDFSKDGGEAAIRASLADSWLPAAEAQRDLIALTPAEREARLRPFAPDWLILASTAKTTSPCPYDNGTVKVCRM</sequence>
<feature type="transmembrane region" description="Helical" evidence="1">
    <location>
        <begin position="135"/>
        <end position="157"/>
    </location>
</feature>
<keyword evidence="3" id="KW-1185">Reference proteome</keyword>
<evidence type="ECO:0000313" key="3">
    <source>
        <dbReference type="Proteomes" id="UP000236728"/>
    </source>
</evidence>
<feature type="transmembrane region" description="Helical" evidence="1">
    <location>
        <begin position="349"/>
        <end position="371"/>
    </location>
</feature>
<reference evidence="2 3" key="1">
    <citation type="submission" date="2016-10" db="EMBL/GenBank/DDBJ databases">
        <authorList>
            <person name="de Groot N.N."/>
        </authorList>
    </citation>
    <scope>NUCLEOTIDE SEQUENCE [LARGE SCALE GENOMIC DNA]</scope>
    <source>
        <strain evidence="2 3">DSM 22489</strain>
    </source>
</reference>
<organism evidence="2 3">
    <name type="scientific">Bryocella elongata</name>
    <dbReference type="NCBI Taxonomy" id="863522"/>
    <lineage>
        <taxon>Bacteria</taxon>
        <taxon>Pseudomonadati</taxon>
        <taxon>Acidobacteriota</taxon>
        <taxon>Terriglobia</taxon>
        <taxon>Terriglobales</taxon>
        <taxon>Acidobacteriaceae</taxon>
        <taxon>Bryocella</taxon>
    </lineage>
</organism>
<feature type="transmembrane region" description="Helical" evidence="1">
    <location>
        <begin position="312"/>
        <end position="329"/>
    </location>
</feature>
<feature type="transmembrane region" description="Helical" evidence="1">
    <location>
        <begin position="383"/>
        <end position="403"/>
    </location>
</feature>
<keyword evidence="1" id="KW-0472">Membrane</keyword>
<evidence type="ECO:0000256" key="1">
    <source>
        <dbReference type="SAM" id="Phobius"/>
    </source>
</evidence>
<dbReference type="EMBL" id="FNVA01000001">
    <property type="protein sequence ID" value="SEF50180.1"/>
    <property type="molecule type" value="Genomic_DNA"/>
</dbReference>
<feature type="transmembrane region" description="Helical" evidence="1">
    <location>
        <begin position="100"/>
        <end position="123"/>
    </location>
</feature>
<dbReference type="AlphaFoldDB" id="A0A1H5SIA7"/>
<proteinExistence type="predicted"/>
<dbReference type="OrthoDB" id="109255at2"/>
<gene>
    <name evidence="2" type="ORF">SAMN05421819_0209</name>
</gene>
<keyword evidence="1" id="KW-1133">Transmembrane helix</keyword>
<feature type="transmembrane region" description="Helical" evidence="1">
    <location>
        <begin position="199"/>
        <end position="226"/>
    </location>
</feature>